<proteinExistence type="predicted"/>
<accession>A0ACB9THD7</accession>
<keyword evidence="2" id="KW-1185">Reference proteome</keyword>
<gene>
    <name evidence="1" type="ORF">MML48_3g00019722</name>
</gene>
<protein>
    <submittedName>
        <fullName evidence="1">Transposase protein</fullName>
    </submittedName>
</protein>
<comment type="caution">
    <text evidence="1">The sequence shown here is derived from an EMBL/GenBank/DDBJ whole genome shotgun (WGS) entry which is preliminary data.</text>
</comment>
<evidence type="ECO:0000313" key="1">
    <source>
        <dbReference type="EMBL" id="KAI4466216.1"/>
    </source>
</evidence>
<dbReference type="EMBL" id="CM043017">
    <property type="protein sequence ID" value="KAI4466216.1"/>
    <property type="molecule type" value="Genomic_DNA"/>
</dbReference>
<dbReference type="Proteomes" id="UP001056778">
    <property type="component" value="Chromosome 3"/>
</dbReference>
<organism evidence="1 2">
    <name type="scientific">Holotrichia oblita</name>
    <name type="common">Chafer beetle</name>
    <dbReference type="NCBI Taxonomy" id="644536"/>
    <lineage>
        <taxon>Eukaryota</taxon>
        <taxon>Metazoa</taxon>
        <taxon>Ecdysozoa</taxon>
        <taxon>Arthropoda</taxon>
        <taxon>Hexapoda</taxon>
        <taxon>Insecta</taxon>
        <taxon>Pterygota</taxon>
        <taxon>Neoptera</taxon>
        <taxon>Endopterygota</taxon>
        <taxon>Coleoptera</taxon>
        <taxon>Polyphaga</taxon>
        <taxon>Scarabaeiformia</taxon>
        <taxon>Scarabaeidae</taxon>
        <taxon>Melolonthinae</taxon>
        <taxon>Holotrichia</taxon>
    </lineage>
</organism>
<name>A0ACB9THD7_HOLOL</name>
<reference evidence="1" key="1">
    <citation type="submission" date="2022-04" db="EMBL/GenBank/DDBJ databases">
        <title>Chromosome-scale genome assembly of Holotrichia oblita Faldermann.</title>
        <authorList>
            <person name="Rongchong L."/>
        </authorList>
    </citation>
    <scope>NUCLEOTIDE SEQUENCE</scope>
    <source>
        <strain evidence="1">81SQS9</strain>
    </source>
</reference>
<evidence type="ECO:0000313" key="2">
    <source>
        <dbReference type="Proteomes" id="UP001056778"/>
    </source>
</evidence>
<sequence length="120" mass="13379">MYNTQVNMMSAQMLNSAGSVAGTVADLAPSVKDGMKCLKRKLLKWPERPRQRRQILCLFAVKLKEIKVVGIKFLILTIDIDDDDEGGDEEIEIPLEQQSVPAKVFGGLKKTNDDEEDDGE</sequence>